<dbReference type="Gene3D" id="3.30.70.1350">
    <property type="entry name" value="Cation efflux protein, cytoplasmic domain"/>
    <property type="match status" value="1"/>
</dbReference>
<feature type="domain" description="Cation efflux protein cytoplasmic" evidence="11">
    <location>
        <begin position="207"/>
        <end position="284"/>
    </location>
</feature>
<organism evidence="12 13">
    <name type="scientific">Roseivivax halodurans JCM 10272</name>
    <dbReference type="NCBI Taxonomy" id="1449350"/>
    <lineage>
        <taxon>Bacteria</taxon>
        <taxon>Pseudomonadati</taxon>
        <taxon>Pseudomonadota</taxon>
        <taxon>Alphaproteobacteria</taxon>
        <taxon>Rhodobacterales</taxon>
        <taxon>Roseobacteraceae</taxon>
        <taxon>Roseivivax</taxon>
    </lineage>
</organism>
<evidence type="ECO:0000256" key="8">
    <source>
        <dbReference type="ARBA" id="ARBA00068882"/>
    </source>
</evidence>
<dbReference type="GO" id="GO:0015341">
    <property type="term" value="F:zinc efflux antiporter activity"/>
    <property type="evidence" value="ECO:0007669"/>
    <property type="project" value="TreeGrafter"/>
</dbReference>
<dbReference type="FunFam" id="3.30.70.1350:FF:000002">
    <property type="entry name" value="Ferrous-iron efflux pump FieF"/>
    <property type="match status" value="1"/>
</dbReference>
<dbReference type="STRING" id="1449350.OCH239_05460"/>
<evidence type="ECO:0000313" key="12">
    <source>
        <dbReference type="EMBL" id="ETX14089.1"/>
    </source>
</evidence>
<evidence type="ECO:0000256" key="5">
    <source>
        <dbReference type="ARBA" id="ARBA00022692"/>
    </source>
</evidence>
<comment type="caution">
    <text evidence="12">The sequence shown here is derived from an EMBL/GenBank/DDBJ whole genome shotgun (WGS) entry which is preliminary data.</text>
</comment>
<dbReference type="RefSeq" id="WP_037263625.1">
    <property type="nucleotide sequence ID" value="NZ_JALZ01000014.1"/>
</dbReference>
<feature type="transmembrane region" description="Helical" evidence="9">
    <location>
        <begin position="75"/>
        <end position="93"/>
    </location>
</feature>
<dbReference type="Pfam" id="PF16916">
    <property type="entry name" value="ZT_dimer"/>
    <property type="match status" value="1"/>
</dbReference>
<proteinExistence type="inferred from homology"/>
<gene>
    <name evidence="12" type="ORF">OCH239_05460</name>
</gene>
<dbReference type="InterPro" id="IPR058533">
    <property type="entry name" value="Cation_efflux_TM"/>
</dbReference>
<dbReference type="EMBL" id="JALZ01000014">
    <property type="protein sequence ID" value="ETX14089.1"/>
    <property type="molecule type" value="Genomic_DNA"/>
</dbReference>
<keyword evidence="4" id="KW-1003">Cell membrane</keyword>
<keyword evidence="3" id="KW-0813">Transport</keyword>
<dbReference type="GO" id="GO:0005886">
    <property type="term" value="C:plasma membrane"/>
    <property type="evidence" value="ECO:0007669"/>
    <property type="project" value="UniProtKB-SubCell"/>
</dbReference>
<dbReference type="GO" id="GO:0015093">
    <property type="term" value="F:ferrous iron transmembrane transporter activity"/>
    <property type="evidence" value="ECO:0007669"/>
    <property type="project" value="TreeGrafter"/>
</dbReference>
<keyword evidence="7 9" id="KW-0472">Membrane</keyword>
<dbReference type="eggNOG" id="COG0053">
    <property type="taxonomic scope" value="Bacteria"/>
</dbReference>
<feature type="transmembrane region" description="Helical" evidence="9">
    <location>
        <begin position="113"/>
        <end position="131"/>
    </location>
</feature>
<evidence type="ECO:0000256" key="4">
    <source>
        <dbReference type="ARBA" id="ARBA00022475"/>
    </source>
</evidence>
<feature type="transmembrane region" description="Helical" evidence="9">
    <location>
        <begin position="38"/>
        <end position="55"/>
    </location>
</feature>
<evidence type="ECO:0000259" key="10">
    <source>
        <dbReference type="Pfam" id="PF01545"/>
    </source>
</evidence>
<keyword evidence="6 9" id="KW-1133">Transmembrane helix</keyword>
<keyword evidence="13" id="KW-1185">Reference proteome</keyword>
<name>X7EDC7_9RHOB</name>
<dbReference type="Pfam" id="PF01545">
    <property type="entry name" value="Cation_efflux"/>
    <property type="match status" value="1"/>
</dbReference>
<evidence type="ECO:0000256" key="1">
    <source>
        <dbReference type="ARBA" id="ARBA00004651"/>
    </source>
</evidence>
<dbReference type="SUPFAM" id="SSF160240">
    <property type="entry name" value="Cation efflux protein cytoplasmic domain-like"/>
    <property type="match status" value="1"/>
</dbReference>
<dbReference type="GO" id="GO:0015086">
    <property type="term" value="F:cadmium ion transmembrane transporter activity"/>
    <property type="evidence" value="ECO:0007669"/>
    <property type="project" value="TreeGrafter"/>
</dbReference>
<evidence type="ECO:0000256" key="9">
    <source>
        <dbReference type="SAM" id="Phobius"/>
    </source>
</evidence>
<evidence type="ECO:0000259" key="11">
    <source>
        <dbReference type="Pfam" id="PF16916"/>
    </source>
</evidence>
<evidence type="ECO:0000256" key="2">
    <source>
        <dbReference type="ARBA" id="ARBA00008114"/>
    </source>
</evidence>
<evidence type="ECO:0000256" key="3">
    <source>
        <dbReference type="ARBA" id="ARBA00022448"/>
    </source>
</evidence>
<dbReference type="GO" id="GO:0006882">
    <property type="term" value="P:intracellular zinc ion homeostasis"/>
    <property type="evidence" value="ECO:0007669"/>
    <property type="project" value="TreeGrafter"/>
</dbReference>
<feature type="transmembrane region" description="Helical" evidence="9">
    <location>
        <begin position="151"/>
        <end position="171"/>
    </location>
</feature>
<protein>
    <recommendedName>
        <fullName evidence="8">Protein p34</fullName>
    </recommendedName>
</protein>
<dbReference type="Gene3D" id="1.20.1510.10">
    <property type="entry name" value="Cation efflux protein transmembrane domain"/>
    <property type="match status" value="1"/>
</dbReference>
<accession>X7EDC7</accession>
<comment type="subcellular location">
    <subcellularLocation>
        <location evidence="1">Cell membrane</location>
        <topology evidence="1">Multi-pass membrane protein</topology>
    </subcellularLocation>
</comment>
<dbReference type="PANTHER" id="PTHR43840:SF15">
    <property type="entry name" value="MITOCHONDRIAL METAL TRANSPORTER 1-RELATED"/>
    <property type="match status" value="1"/>
</dbReference>
<reference evidence="12 13" key="1">
    <citation type="submission" date="2014-01" db="EMBL/GenBank/DDBJ databases">
        <title>Roseivivax halodurans JCM 10272 Genome Sequencing.</title>
        <authorList>
            <person name="Lai Q."/>
            <person name="Li G."/>
            <person name="Shao Z."/>
        </authorList>
    </citation>
    <scope>NUCLEOTIDE SEQUENCE [LARGE SCALE GENOMIC DNA]</scope>
    <source>
        <strain evidence="12 13">JCM 10272</strain>
    </source>
</reference>
<keyword evidence="5 9" id="KW-0812">Transmembrane</keyword>
<dbReference type="InterPro" id="IPR002524">
    <property type="entry name" value="Cation_efflux"/>
</dbReference>
<dbReference type="InterPro" id="IPR027470">
    <property type="entry name" value="Cation_efflux_CTD"/>
</dbReference>
<evidence type="ECO:0000256" key="6">
    <source>
        <dbReference type="ARBA" id="ARBA00022989"/>
    </source>
</evidence>
<dbReference type="NCBIfam" id="TIGR01297">
    <property type="entry name" value="CDF"/>
    <property type="match status" value="1"/>
</dbReference>
<evidence type="ECO:0000313" key="13">
    <source>
        <dbReference type="Proteomes" id="UP000022447"/>
    </source>
</evidence>
<dbReference type="Proteomes" id="UP000022447">
    <property type="component" value="Unassembled WGS sequence"/>
</dbReference>
<dbReference type="SUPFAM" id="SSF161111">
    <property type="entry name" value="Cation efflux protein transmembrane domain-like"/>
    <property type="match status" value="1"/>
</dbReference>
<feature type="transmembrane region" description="Helical" evidence="9">
    <location>
        <begin position="7"/>
        <end position="26"/>
    </location>
</feature>
<dbReference type="InterPro" id="IPR036837">
    <property type="entry name" value="Cation_efflux_CTD_sf"/>
</dbReference>
<dbReference type="PATRIC" id="fig|1449350.3.peg.2780"/>
<dbReference type="AlphaFoldDB" id="X7EDC7"/>
<comment type="similarity">
    <text evidence="2">Belongs to the cation diffusion facilitator (CDF) transporter (TC 2.A.4) family.</text>
</comment>
<dbReference type="InterPro" id="IPR050291">
    <property type="entry name" value="CDF_Transporter"/>
</dbReference>
<dbReference type="InterPro" id="IPR027469">
    <property type="entry name" value="Cation_efflux_TMD_sf"/>
</dbReference>
<dbReference type="PANTHER" id="PTHR43840">
    <property type="entry name" value="MITOCHONDRIAL METAL TRANSPORTER 1-RELATED"/>
    <property type="match status" value="1"/>
</dbReference>
<dbReference type="OrthoDB" id="9806522at2"/>
<sequence length="295" mass="30677">MGPATRLALASLVVGLVVFAIKFAAWNVTGSVALLSDALESIVNVGTALMAIWAVRVAARPPDADHPFGHHKAEVLSAVAEGILIVVAALFILTEVASSLRDLTVPNAPWAGIGLNLLAGALNGGWASVLIRRGRQLRSPALSADGHHLAADVVTSVGVAGGVAAAVLTGWAWLDPALAACVAFYILWSGGKVIWASASGLLDESVPEEEIVAIKRVIAARGEGAVEAHDIRTRHAGQARFVEFHLVVPGKMSVDLAHGICDRIEAGLKSELPDARITIHVEPEHKAHQVGALAI</sequence>
<feature type="domain" description="Cation efflux protein transmembrane" evidence="10">
    <location>
        <begin position="9"/>
        <end position="202"/>
    </location>
</feature>
<evidence type="ECO:0000256" key="7">
    <source>
        <dbReference type="ARBA" id="ARBA00023136"/>
    </source>
</evidence>